<protein>
    <submittedName>
        <fullName evidence="3">Siderophore-interacting protein</fullName>
    </submittedName>
</protein>
<organism evidence="3 4">
    <name type="scientific">Rothia santali</name>
    <dbReference type="NCBI Taxonomy" id="2949643"/>
    <lineage>
        <taxon>Bacteria</taxon>
        <taxon>Bacillati</taxon>
        <taxon>Actinomycetota</taxon>
        <taxon>Actinomycetes</taxon>
        <taxon>Micrococcales</taxon>
        <taxon>Micrococcaceae</taxon>
        <taxon>Rothia</taxon>
    </lineage>
</organism>
<dbReference type="Pfam" id="PF08021">
    <property type="entry name" value="FAD_binding_9"/>
    <property type="match status" value="1"/>
</dbReference>
<dbReference type="InterPro" id="IPR036388">
    <property type="entry name" value="WH-like_DNA-bd_sf"/>
</dbReference>
<dbReference type="InterPro" id="IPR039261">
    <property type="entry name" value="FNR_nucleotide-bd"/>
</dbReference>
<keyword evidence="4" id="KW-1185">Reference proteome</keyword>
<dbReference type="InterPro" id="IPR017927">
    <property type="entry name" value="FAD-bd_FR_type"/>
</dbReference>
<proteinExistence type="predicted"/>
<dbReference type="Pfam" id="PF04954">
    <property type="entry name" value="SIP"/>
    <property type="match status" value="1"/>
</dbReference>
<dbReference type="InterPro" id="IPR007037">
    <property type="entry name" value="SIP_rossman_dom"/>
</dbReference>
<reference evidence="3" key="1">
    <citation type="submission" date="2022-06" db="EMBL/GenBank/DDBJ databases">
        <title>Rothia sp. isolated from sandalwood seedling.</title>
        <authorList>
            <person name="Tuikhar N."/>
            <person name="Kirdat K."/>
            <person name="Thorat V."/>
            <person name="Swetha P."/>
            <person name="Padma S."/>
            <person name="Sundararaj R."/>
            <person name="Yadav A."/>
        </authorList>
    </citation>
    <scope>NUCLEOTIDE SEQUENCE</scope>
    <source>
        <strain evidence="3">AR01</strain>
    </source>
</reference>
<dbReference type="SUPFAM" id="SSF63380">
    <property type="entry name" value="Riboflavin synthase domain-like"/>
    <property type="match status" value="1"/>
</dbReference>
<dbReference type="InterPro" id="IPR013113">
    <property type="entry name" value="SIP_FAD-bd"/>
</dbReference>
<dbReference type="GO" id="GO:0016491">
    <property type="term" value="F:oxidoreductase activity"/>
    <property type="evidence" value="ECO:0007669"/>
    <property type="project" value="InterPro"/>
</dbReference>
<dbReference type="CDD" id="cd06193">
    <property type="entry name" value="siderophore_interacting"/>
    <property type="match status" value="1"/>
</dbReference>
<evidence type="ECO:0000313" key="4">
    <source>
        <dbReference type="Proteomes" id="UP001139502"/>
    </source>
</evidence>
<dbReference type="Gene3D" id="3.40.50.150">
    <property type="entry name" value="Vaccinia Virus protein VP39"/>
    <property type="match status" value="1"/>
</dbReference>
<dbReference type="PANTHER" id="PTHR30157:SF0">
    <property type="entry name" value="NADPH-DEPENDENT FERRIC-CHELATE REDUCTASE"/>
    <property type="match status" value="1"/>
</dbReference>
<feature type="region of interest" description="Disordered" evidence="1">
    <location>
        <begin position="394"/>
        <end position="427"/>
    </location>
</feature>
<feature type="domain" description="FAD-binding FR-type" evidence="2">
    <location>
        <begin position="11"/>
        <end position="144"/>
    </location>
</feature>
<dbReference type="InterPro" id="IPR017938">
    <property type="entry name" value="Riboflavin_synthase-like_b-brl"/>
</dbReference>
<evidence type="ECO:0000259" key="2">
    <source>
        <dbReference type="PROSITE" id="PS51384"/>
    </source>
</evidence>
<dbReference type="Gene3D" id="2.40.30.10">
    <property type="entry name" value="Translation factors"/>
    <property type="match status" value="1"/>
</dbReference>
<sequence>MSHHQLIIHPLILRTVEVLDVEDVTPRMRRVRLGGEQLLAGSRDGAEAPAFAAPGFDDHVKLIFAESGPVSEVLPRQLENGIEWTDAPLRLTRDYTPRWVDASAGELALDFVMHGDGPAVAWAGSARPGDQLTFVGPKGSTVFPDGVSAVVMFGDETALPAIGRFLDERPTAAPAHIVVSLDDPRGRQDLNLGPRDTIHWLEGTGADGEKILAGVRARLDELAGEESLDLLLGETPFLWAAGEAKSLLPLRRWGSRELGLPKSRTNITGYWHLPKDEGRAGDAGAAPSLPASPVAWFALAAAVQTGALEPLTEAPVSTAGIAGAAGLEPGGLEALLHVLDQHGVVERRESAGRADWRLTELGRELMEDEHLREDFEPAAFAPIASLTRLPEALRGSGAGSAPGVGSNRAAGSASAETRPSAEPRPSAWTLHHGRTFARSAQENPELLEEVAEHAEALDYLQHAVFGSLDALGAERLAVTGPGAPGLHRLLEEREGAPAACRLAESPYDVPLEADGSIPVSVMWLHLLDDDAALAHLRALGVSGDRAVVIDSPRPDELSPSAAETALVSLAVTGRAHRTDQQLAELARAAGWDGVEIDRLGWGFVSCRLFRSPGAPTR</sequence>
<dbReference type="Gene3D" id="1.10.10.10">
    <property type="entry name" value="Winged helix-like DNA-binding domain superfamily/Winged helix DNA-binding domain"/>
    <property type="match status" value="1"/>
</dbReference>
<evidence type="ECO:0000256" key="1">
    <source>
        <dbReference type="SAM" id="MobiDB-lite"/>
    </source>
</evidence>
<gene>
    <name evidence="3" type="ORF">NBM05_01185</name>
</gene>
<accession>A0A9X2HFC4</accession>
<dbReference type="AlphaFoldDB" id="A0A9X2HFC4"/>
<dbReference type="Gene3D" id="3.40.50.80">
    <property type="entry name" value="Nucleotide-binding domain of ferredoxin-NADP reductase (FNR) module"/>
    <property type="match status" value="1"/>
</dbReference>
<dbReference type="SUPFAM" id="SSF46785">
    <property type="entry name" value="Winged helix' DNA-binding domain"/>
    <property type="match status" value="1"/>
</dbReference>
<comment type="caution">
    <text evidence="3">The sequence shown here is derived from an EMBL/GenBank/DDBJ whole genome shotgun (WGS) entry which is preliminary data.</text>
</comment>
<evidence type="ECO:0000313" key="3">
    <source>
        <dbReference type="EMBL" id="MCP3424681.1"/>
    </source>
</evidence>
<dbReference type="RefSeq" id="WP_254164469.1">
    <property type="nucleotide sequence ID" value="NZ_JANAFB010000002.1"/>
</dbReference>
<dbReference type="InterPro" id="IPR039374">
    <property type="entry name" value="SIP_fam"/>
</dbReference>
<dbReference type="PROSITE" id="PS51384">
    <property type="entry name" value="FAD_FR"/>
    <property type="match status" value="1"/>
</dbReference>
<dbReference type="EMBL" id="JANAFB010000002">
    <property type="protein sequence ID" value="MCP3424681.1"/>
    <property type="molecule type" value="Genomic_DNA"/>
</dbReference>
<dbReference type="InterPro" id="IPR036390">
    <property type="entry name" value="WH_DNA-bd_sf"/>
</dbReference>
<name>A0A9X2HFC4_9MICC</name>
<dbReference type="PANTHER" id="PTHR30157">
    <property type="entry name" value="FERRIC REDUCTASE, NADPH-DEPENDENT"/>
    <property type="match status" value="1"/>
</dbReference>
<dbReference type="Proteomes" id="UP001139502">
    <property type="component" value="Unassembled WGS sequence"/>
</dbReference>
<dbReference type="InterPro" id="IPR029063">
    <property type="entry name" value="SAM-dependent_MTases_sf"/>
</dbReference>